<name>A0AAV1JK60_9NEOP</name>
<gene>
    <name evidence="2" type="ORF">LNINA_LOCUS8965</name>
</gene>
<feature type="region of interest" description="Disordered" evidence="1">
    <location>
        <begin position="1"/>
        <end position="23"/>
    </location>
</feature>
<comment type="caution">
    <text evidence="2">The sequence shown here is derived from an EMBL/GenBank/DDBJ whole genome shotgun (WGS) entry which is preliminary data.</text>
</comment>
<proteinExistence type="predicted"/>
<dbReference type="EMBL" id="CAVLEF010000040">
    <property type="protein sequence ID" value="CAK1549687.1"/>
    <property type="molecule type" value="Genomic_DNA"/>
</dbReference>
<sequence>MRGGTEHLADAAARRGSHAQLPHRACVNTHTHIKRKYYIARKQYSKRTEEKFTSFLQSAESSAQTQYLL</sequence>
<protein>
    <submittedName>
        <fullName evidence="2">Uncharacterized protein</fullName>
    </submittedName>
</protein>
<accession>A0AAV1JK60</accession>
<organism evidence="2 3">
    <name type="scientific">Leptosia nina</name>
    <dbReference type="NCBI Taxonomy" id="320188"/>
    <lineage>
        <taxon>Eukaryota</taxon>
        <taxon>Metazoa</taxon>
        <taxon>Ecdysozoa</taxon>
        <taxon>Arthropoda</taxon>
        <taxon>Hexapoda</taxon>
        <taxon>Insecta</taxon>
        <taxon>Pterygota</taxon>
        <taxon>Neoptera</taxon>
        <taxon>Endopterygota</taxon>
        <taxon>Lepidoptera</taxon>
        <taxon>Glossata</taxon>
        <taxon>Ditrysia</taxon>
        <taxon>Papilionoidea</taxon>
        <taxon>Pieridae</taxon>
        <taxon>Pierinae</taxon>
        <taxon>Leptosia</taxon>
    </lineage>
</organism>
<reference evidence="2 3" key="1">
    <citation type="submission" date="2023-11" db="EMBL/GenBank/DDBJ databases">
        <authorList>
            <person name="Okamura Y."/>
        </authorList>
    </citation>
    <scope>NUCLEOTIDE SEQUENCE [LARGE SCALE GENOMIC DNA]</scope>
</reference>
<feature type="compositionally biased region" description="Basic and acidic residues" evidence="1">
    <location>
        <begin position="1"/>
        <end position="13"/>
    </location>
</feature>
<evidence type="ECO:0000313" key="2">
    <source>
        <dbReference type="EMBL" id="CAK1549687.1"/>
    </source>
</evidence>
<evidence type="ECO:0000256" key="1">
    <source>
        <dbReference type="SAM" id="MobiDB-lite"/>
    </source>
</evidence>
<evidence type="ECO:0000313" key="3">
    <source>
        <dbReference type="Proteomes" id="UP001497472"/>
    </source>
</evidence>
<dbReference type="AlphaFoldDB" id="A0AAV1JK60"/>
<dbReference type="Proteomes" id="UP001497472">
    <property type="component" value="Unassembled WGS sequence"/>
</dbReference>
<keyword evidence="3" id="KW-1185">Reference proteome</keyword>